<evidence type="ECO:0000256" key="3">
    <source>
        <dbReference type="ARBA" id="ARBA00009523"/>
    </source>
</evidence>
<dbReference type="Pfam" id="PF13520">
    <property type="entry name" value="AA_permease_2"/>
    <property type="match status" value="1"/>
</dbReference>
<feature type="transmembrane region" description="Helical" evidence="9">
    <location>
        <begin position="21"/>
        <end position="41"/>
    </location>
</feature>
<comment type="caution">
    <text evidence="10">The sequence shown here is derived from an EMBL/GenBank/DDBJ whole genome shotgun (WGS) entry which is preliminary data.</text>
</comment>
<dbReference type="AlphaFoldDB" id="A0A7X5TWU9"/>
<evidence type="ECO:0000256" key="6">
    <source>
        <dbReference type="ARBA" id="ARBA00022989"/>
    </source>
</evidence>
<feature type="transmembrane region" description="Helical" evidence="9">
    <location>
        <begin position="422"/>
        <end position="444"/>
    </location>
</feature>
<evidence type="ECO:0000256" key="4">
    <source>
        <dbReference type="ARBA" id="ARBA00022475"/>
    </source>
</evidence>
<protein>
    <submittedName>
        <fullName evidence="10">Amino acid transporter</fullName>
    </submittedName>
</protein>
<feature type="transmembrane region" description="Helical" evidence="9">
    <location>
        <begin position="61"/>
        <end position="79"/>
    </location>
</feature>
<dbReference type="PANTHER" id="PTHR42770:SF16">
    <property type="entry name" value="AMINO ACID PERMEASE"/>
    <property type="match status" value="1"/>
</dbReference>
<evidence type="ECO:0000256" key="5">
    <source>
        <dbReference type="ARBA" id="ARBA00022692"/>
    </source>
</evidence>
<evidence type="ECO:0000256" key="2">
    <source>
        <dbReference type="ARBA" id="ARBA00004651"/>
    </source>
</evidence>
<sequence length="530" mass="56465">MNRPAADSALPEHHVDRLKPNTLGLIDVVFMAVATAAPITAMSGNVPFSVGFGVGTGTPATYIYATVVLSVFAVGYVAMARHVTSTGAFYGFISHGLGRVAGLGAGYMVTFCYSVFEAALVGIFAYFGNKVFIDQVGVDIPWPWFAFACIAINAALAYFDISLAAKVLSIFLITEIAILAVMAFAVLFHGGGPDGLMTDAINPLNAFKPNGLAIAAPGLAMFIAFWSWTGFESTVMYGEESRNPRKIIPIATLVAVTGVGLFYIFVSWMTVAGNGRAESIARAQGSNPLDMFFHPTEVFAGHWAVLIFQWLMMSGSFACALAFHNCASRYGYALGREGLLPRVLGRTHRTHGSPFAASFAQSAVAAVWITGFWAFKKDPYLDIFVLLAVVGTFSLLIVQTITMAAVFNYFRQHHPGESVWRVRVAPVAGGLGMLAVVVLMIQNLDTAAGSAAQSLLFKLIPYIAVTLFSIGVVVALYLRRTSPEKYQMIGRVVLAVDGTGPVYDTDGEGDGPGEATASPTARSPEQAPLA</sequence>
<feature type="region of interest" description="Disordered" evidence="8">
    <location>
        <begin position="503"/>
        <end position="530"/>
    </location>
</feature>
<feature type="transmembrane region" description="Helical" evidence="9">
    <location>
        <begin position="212"/>
        <end position="235"/>
    </location>
</feature>
<dbReference type="PIRSF" id="PIRSF006060">
    <property type="entry name" value="AA_transporter"/>
    <property type="match status" value="1"/>
</dbReference>
<feature type="transmembrane region" description="Helical" evidence="9">
    <location>
        <begin position="459"/>
        <end position="478"/>
    </location>
</feature>
<name>A0A7X5TWU9_9MYCO</name>
<dbReference type="InterPro" id="IPR002293">
    <property type="entry name" value="AA/rel_permease1"/>
</dbReference>
<proteinExistence type="inferred from homology"/>
<keyword evidence="6 9" id="KW-1133">Transmembrane helix</keyword>
<comment type="function">
    <text evidence="1">Probable amino-acid or metabolite transport protein.</text>
</comment>
<evidence type="ECO:0000256" key="1">
    <source>
        <dbReference type="ARBA" id="ARBA00002249"/>
    </source>
</evidence>
<dbReference type="Proteomes" id="UP000547444">
    <property type="component" value="Unassembled WGS sequence"/>
</dbReference>
<feature type="transmembrane region" description="Helical" evidence="9">
    <location>
        <begin position="140"/>
        <end position="159"/>
    </location>
</feature>
<reference evidence="10 11" key="1">
    <citation type="submission" date="2020-03" db="EMBL/GenBank/DDBJ databases">
        <title>Sequencing the genomes of 1000 actinobacteria strains.</title>
        <authorList>
            <person name="Klenk H.-P."/>
        </authorList>
    </citation>
    <scope>NUCLEOTIDE SEQUENCE [LARGE SCALE GENOMIC DNA]</scope>
    <source>
        <strain evidence="10 11">DSM 44556</strain>
    </source>
</reference>
<dbReference type="PANTHER" id="PTHR42770">
    <property type="entry name" value="AMINO ACID TRANSPORTER-RELATED"/>
    <property type="match status" value="1"/>
</dbReference>
<feature type="transmembrane region" description="Helical" evidence="9">
    <location>
        <begin position="300"/>
        <end position="323"/>
    </location>
</feature>
<dbReference type="EMBL" id="JAANOW010000001">
    <property type="protein sequence ID" value="NIH94231.1"/>
    <property type="molecule type" value="Genomic_DNA"/>
</dbReference>
<evidence type="ECO:0000313" key="10">
    <source>
        <dbReference type="EMBL" id="NIH94231.1"/>
    </source>
</evidence>
<keyword evidence="5 9" id="KW-0812">Transmembrane</keyword>
<dbReference type="GO" id="GO:0022857">
    <property type="term" value="F:transmembrane transporter activity"/>
    <property type="evidence" value="ECO:0007669"/>
    <property type="project" value="InterPro"/>
</dbReference>
<evidence type="ECO:0000256" key="8">
    <source>
        <dbReference type="SAM" id="MobiDB-lite"/>
    </source>
</evidence>
<accession>A0A7X5TWU9</accession>
<feature type="transmembrane region" description="Helical" evidence="9">
    <location>
        <begin position="100"/>
        <end position="128"/>
    </location>
</feature>
<keyword evidence="7 9" id="KW-0472">Membrane</keyword>
<dbReference type="RefSeq" id="WP_167156695.1">
    <property type="nucleotide sequence ID" value="NZ_JAANOW010000001.1"/>
</dbReference>
<evidence type="ECO:0000256" key="7">
    <source>
        <dbReference type="ARBA" id="ARBA00023136"/>
    </source>
</evidence>
<organism evidence="10 11">
    <name type="scientific">Mycolicibacterium fluoranthenivorans</name>
    <dbReference type="NCBI Taxonomy" id="258505"/>
    <lineage>
        <taxon>Bacteria</taxon>
        <taxon>Bacillati</taxon>
        <taxon>Actinomycetota</taxon>
        <taxon>Actinomycetes</taxon>
        <taxon>Mycobacteriales</taxon>
        <taxon>Mycobacteriaceae</taxon>
        <taxon>Mycolicibacterium</taxon>
    </lineage>
</organism>
<dbReference type="Gene3D" id="1.20.1740.10">
    <property type="entry name" value="Amino acid/polyamine transporter I"/>
    <property type="match status" value="1"/>
</dbReference>
<feature type="transmembrane region" description="Helical" evidence="9">
    <location>
        <begin position="381"/>
        <end position="410"/>
    </location>
</feature>
<keyword evidence="11" id="KW-1185">Reference proteome</keyword>
<feature type="transmembrane region" description="Helical" evidence="9">
    <location>
        <begin position="355"/>
        <end position="375"/>
    </location>
</feature>
<feature type="transmembrane region" description="Helical" evidence="9">
    <location>
        <begin position="171"/>
        <end position="192"/>
    </location>
</feature>
<comment type="subcellular location">
    <subcellularLocation>
        <location evidence="2">Cell membrane</location>
        <topology evidence="2">Multi-pass membrane protein</topology>
    </subcellularLocation>
</comment>
<evidence type="ECO:0000256" key="9">
    <source>
        <dbReference type="SAM" id="Phobius"/>
    </source>
</evidence>
<comment type="similarity">
    <text evidence="3">Belongs to the amino acid-polyamine-organocation (APC) superfamily.</text>
</comment>
<gene>
    <name evidence="10" type="ORF">FHU31_001187</name>
</gene>
<evidence type="ECO:0000313" key="11">
    <source>
        <dbReference type="Proteomes" id="UP000547444"/>
    </source>
</evidence>
<keyword evidence="4" id="KW-1003">Cell membrane</keyword>
<dbReference type="InterPro" id="IPR050367">
    <property type="entry name" value="APC_superfamily"/>
</dbReference>
<feature type="transmembrane region" description="Helical" evidence="9">
    <location>
        <begin position="247"/>
        <end position="266"/>
    </location>
</feature>
<dbReference type="GO" id="GO:0005886">
    <property type="term" value="C:plasma membrane"/>
    <property type="evidence" value="ECO:0007669"/>
    <property type="project" value="UniProtKB-SubCell"/>
</dbReference>